<feature type="domain" description="Amidohydrolase-related" evidence="2">
    <location>
        <begin position="48"/>
        <end position="395"/>
    </location>
</feature>
<evidence type="ECO:0000259" key="2">
    <source>
        <dbReference type="Pfam" id="PF01979"/>
    </source>
</evidence>
<sequence>MTLNSREEVIRDGLVVVDGDRGNIEAVDEYENRGKYFCDELYGGSGFIILPGLINTHTHIPMIILQGAGAGLTGFDWLRTIWFLENILRPRQVYVASKLAIALLLENGVTTFADHYFYEEEVAKAVEETGVRAVLAKTVIELSDYAPKHSLEDSVNFALRYKTTGDKRISGMIGVHSLYSCSLETLRRSVELSESTGLRIHMHFAESLHEVEYISRRYNLSPARLAQDIGLLKVNPLLAHATYLSDEDIEVVSRYKPCIAYSPFTIMSWGQGIARVRELLDRKVKVSLATDGPVTDGDLSIFKQMKLAVAAQSSRYLTPNALTPKELLEMATIRAAECLGLEGVVGSIEPGKYADILVLKPGRARLVGLHDNPYSTLVMNVNSGSVYMTIVHGRILYNNGVLKSIDIEETFEKVVEERSRLLEEAGLRRL</sequence>
<keyword evidence="1 3" id="KW-0378">Hydrolase</keyword>
<dbReference type="Gene3D" id="3.20.20.140">
    <property type="entry name" value="Metal-dependent hydrolases"/>
    <property type="match status" value="1"/>
</dbReference>
<accession>A0A7J3Y0J2</accession>
<dbReference type="InterPro" id="IPR006680">
    <property type="entry name" value="Amidohydro-rel"/>
</dbReference>
<organism evidence="3">
    <name type="scientific">Thermogladius calderae</name>
    <dbReference type="NCBI Taxonomy" id="1200300"/>
    <lineage>
        <taxon>Archaea</taxon>
        <taxon>Thermoproteota</taxon>
        <taxon>Thermoprotei</taxon>
        <taxon>Desulfurococcales</taxon>
        <taxon>Desulfurococcaceae</taxon>
        <taxon>Thermogladius</taxon>
    </lineage>
</organism>
<dbReference type="PANTHER" id="PTHR43794">
    <property type="entry name" value="AMINOHYDROLASE SSNA-RELATED"/>
    <property type="match status" value="1"/>
</dbReference>
<dbReference type="AlphaFoldDB" id="A0A7J3Y0J2"/>
<gene>
    <name evidence="3" type="ORF">ENM60_06305</name>
</gene>
<comment type="caution">
    <text evidence="3">The sequence shown here is derived from an EMBL/GenBank/DDBJ whole genome shotgun (WGS) entry which is preliminary data.</text>
</comment>
<evidence type="ECO:0000256" key="1">
    <source>
        <dbReference type="ARBA" id="ARBA00022801"/>
    </source>
</evidence>
<dbReference type="CDD" id="cd01298">
    <property type="entry name" value="ATZ_TRZ_like"/>
    <property type="match status" value="1"/>
</dbReference>
<dbReference type="EMBL" id="DRYK01000080">
    <property type="protein sequence ID" value="HHP68371.1"/>
    <property type="molecule type" value="Genomic_DNA"/>
</dbReference>
<evidence type="ECO:0000313" key="3">
    <source>
        <dbReference type="EMBL" id="HHP68371.1"/>
    </source>
</evidence>
<proteinExistence type="predicted"/>
<reference evidence="3" key="1">
    <citation type="journal article" date="2020" name="mSystems">
        <title>Genome- and Community-Level Interaction Insights into Carbon Utilization and Element Cycling Functions of Hydrothermarchaeota in Hydrothermal Sediment.</title>
        <authorList>
            <person name="Zhou Z."/>
            <person name="Liu Y."/>
            <person name="Xu W."/>
            <person name="Pan J."/>
            <person name="Luo Z.H."/>
            <person name="Li M."/>
        </authorList>
    </citation>
    <scope>NUCLEOTIDE SEQUENCE [LARGE SCALE GENOMIC DNA]</scope>
    <source>
        <strain evidence="3">SpSt-110</strain>
    </source>
</reference>
<dbReference type="GO" id="GO:0016810">
    <property type="term" value="F:hydrolase activity, acting on carbon-nitrogen (but not peptide) bonds"/>
    <property type="evidence" value="ECO:0007669"/>
    <property type="project" value="InterPro"/>
</dbReference>
<dbReference type="Gene3D" id="2.30.40.10">
    <property type="entry name" value="Urease, subunit C, domain 1"/>
    <property type="match status" value="1"/>
</dbReference>
<dbReference type="PANTHER" id="PTHR43794:SF11">
    <property type="entry name" value="AMIDOHYDROLASE-RELATED DOMAIN-CONTAINING PROTEIN"/>
    <property type="match status" value="1"/>
</dbReference>
<name>A0A7J3Y0J2_9CREN</name>
<dbReference type="SUPFAM" id="SSF51338">
    <property type="entry name" value="Composite domain of metallo-dependent hydrolases"/>
    <property type="match status" value="2"/>
</dbReference>
<dbReference type="InterPro" id="IPR032466">
    <property type="entry name" value="Metal_Hydrolase"/>
</dbReference>
<dbReference type="Pfam" id="PF01979">
    <property type="entry name" value="Amidohydro_1"/>
    <property type="match status" value="1"/>
</dbReference>
<dbReference type="InterPro" id="IPR050287">
    <property type="entry name" value="MTA/SAH_deaminase"/>
</dbReference>
<dbReference type="SUPFAM" id="SSF51556">
    <property type="entry name" value="Metallo-dependent hydrolases"/>
    <property type="match status" value="1"/>
</dbReference>
<dbReference type="InterPro" id="IPR011059">
    <property type="entry name" value="Metal-dep_hydrolase_composite"/>
</dbReference>
<protein>
    <submittedName>
        <fullName evidence="3">Amidohydrolase</fullName>
    </submittedName>
</protein>